<dbReference type="AlphaFoldDB" id="A0A1G5X144"/>
<dbReference type="Proteomes" id="UP000198756">
    <property type="component" value="Unassembled WGS sequence"/>
</dbReference>
<evidence type="ECO:0008006" key="4">
    <source>
        <dbReference type="Google" id="ProtNLM"/>
    </source>
</evidence>
<evidence type="ECO:0000256" key="1">
    <source>
        <dbReference type="SAM" id="SignalP"/>
    </source>
</evidence>
<dbReference type="RefSeq" id="WP_092729282.1">
    <property type="nucleotide sequence ID" value="NZ_FMXE01000008.1"/>
</dbReference>
<dbReference type="OrthoDB" id="646288at2"/>
<proteinExistence type="predicted"/>
<name>A0A1G5X144_9BACT</name>
<dbReference type="Gene3D" id="2.160.20.10">
    <property type="entry name" value="Single-stranded right-handed beta-helix, Pectin lyase-like"/>
    <property type="match status" value="1"/>
</dbReference>
<protein>
    <recommendedName>
        <fullName evidence="4">Right handed beta helix region</fullName>
    </recommendedName>
</protein>
<organism evidence="2 3">
    <name type="scientific">Algoriphagus alkaliphilus</name>
    <dbReference type="NCBI Taxonomy" id="279824"/>
    <lineage>
        <taxon>Bacteria</taxon>
        <taxon>Pseudomonadati</taxon>
        <taxon>Bacteroidota</taxon>
        <taxon>Cytophagia</taxon>
        <taxon>Cytophagales</taxon>
        <taxon>Cyclobacteriaceae</taxon>
        <taxon>Algoriphagus</taxon>
    </lineage>
</organism>
<sequence length="359" mass="39892">MKKLHAIVLLLLFSFQGFAQLEKGVLYINPQSGNDANTGQKENPLRSLYEAAGRINATEGEGSVTVFLSEGMYALDTTVRFDPAKWIFTRENRLTIRAEVLPDDKDWHQGKMPVVISVMPFKNIPDDRLGGASNGIQIETSHVTIQGLRMLGSPVHERPQEGKVIRNYPIIREGRNLDDLRVTQCLFLGDIHSTPNHLPVLASGQGVVVDHCVFYGVKDAVVFWHSDRPSERSEMHHNLIVNIYGAAVWTWSLAEDFKYYNNVVTGAEAFWILDKEEKNSFNLSNSLVVGYNQLVNKGGGPANLGEPADPSKLKLGEQVIIQREGSLEIVKDPTSLYYLQLAPGSLGSELGAGLFYEKK</sequence>
<dbReference type="STRING" id="279824.SAMN03080617_01455"/>
<keyword evidence="3" id="KW-1185">Reference proteome</keyword>
<reference evidence="3" key="1">
    <citation type="submission" date="2016-10" db="EMBL/GenBank/DDBJ databases">
        <authorList>
            <person name="Varghese N."/>
            <person name="Submissions S."/>
        </authorList>
    </citation>
    <scope>NUCLEOTIDE SEQUENCE [LARGE SCALE GENOMIC DNA]</scope>
    <source>
        <strain evidence="3">DSM 22703</strain>
    </source>
</reference>
<accession>A0A1G5X144</accession>
<feature type="chain" id="PRO_5011717920" description="Right handed beta helix region" evidence="1">
    <location>
        <begin position="20"/>
        <end position="359"/>
    </location>
</feature>
<gene>
    <name evidence="2" type="ORF">SAMN03080617_01455</name>
</gene>
<feature type="signal peptide" evidence="1">
    <location>
        <begin position="1"/>
        <end position="19"/>
    </location>
</feature>
<dbReference type="EMBL" id="FMXE01000008">
    <property type="protein sequence ID" value="SDA63646.1"/>
    <property type="molecule type" value="Genomic_DNA"/>
</dbReference>
<keyword evidence="1" id="KW-0732">Signal</keyword>
<dbReference type="InterPro" id="IPR011050">
    <property type="entry name" value="Pectin_lyase_fold/virulence"/>
</dbReference>
<evidence type="ECO:0000313" key="3">
    <source>
        <dbReference type="Proteomes" id="UP000198756"/>
    </source>
</evidence>
<dbReference type="InterPro" id="IPR012334">
    <property type="entry name" value="Pectin_lyas_fold"/>
</dbReference>
<evidence type="ECO:0000313" key="2">
    <source>
        <dbReference type="EMBL" id="SDA63646.1"/>
    </source>
</evidence>
<dbReference type="SUPFAM" id="SSF51126">
    <property type="entry name" value="Pectin lyase-like"/>
    <property type="match status" value="1"/>
</dbReference>